<keyword evidence="3" id="KW-0238">DNA-binding</keyword>
<dbReference type="PANTHER" id="PTHR30126">
    <property type="entry name" value="HTH-TYPE TRANSCRIPTIONAL REGULATOR"/>
    <property type="match status" value="1"/>
</dbReference>
<evidence type="ECO:0000256" key="3">
    <source>
        <dbReference type="ARBA" id="ARBA00023125"/>
    </source>
</evidence>
<keyword evidence="2" id="KW-0805">Transcription regulation</keyword>
<gene>
    <name evidence="6" type="ORF">DEU29_101207</name>
</gene>
<dbReference type="InterPro" id="IPR036388">
    <property type="entry name" value="WH-like_DNA-bd_sf"/>
</dbReference>
<dbReference type="InterPro" id="IPR005119">
    <property type="entry name" value="LysR_subst-bd"/>
</dbReference>
<dbReference type="Proteomes" id="UP000295531">
    <property type="component" value="Unassembled WGS sequence"/>
</dbReference>
<dbReference type="GO" id="GO:0003700">
    <property type="term" value="F:DNA-binding transcription factor activity"/>
    <property type="evidence" value="ECO:0007669"/>
    <property type="project" value="InterPro"/>
</dbReference>
<dbReference type="PROSITE" id="PS50931">
    <property type="entry name" value="HTH_LYSR"/>
    <property type="match status" value="1"/>
</dbReference>
<comment type="similarity">
    <text evidence="1">Belongs to the LysR transcriptional regulatory family.</text>
</comment>
<dbReference type="Pfam" id="PF03466">
    <property type="entry name" value="LysR_substrate"/>
    <property type="match status" value="1"/>
</dbReference>
<dbReference type="CDD" id="cd05466">
    <property type="entry name" value="PBP2_LTTR_substrate"/>
    <property type="match status" value="1"/>
</dbReference>
<dbReference type="EMBL" id="SNXI01000001">
    <property type="protein sequence ID" value="TDP40658.1"/>
    <property type="molecule type" value="Genomic_DNA"/>
</dbReference>
<dbReference type="SUPFAM" id="SSF53850">
    <property type="entry name" value="Periplasmic binding protein-like II"/>
    <property type="match status" value="1"/>
</dbReference>
<proteinExistence type="inferred from homology"/>
<accession>A0A4R6PQ87</accession>
<dbReference type="Gene3D" id="3.40.190.10">
    <property type="entry name" value="Periplasmic binding protein-like II"/>
    <property type="match status" value="2"/>
</dbReference>
<dbReference type="InterPro" id="IPR000847">
    <property type="entry name" value="LysR_HTH_N"/>
</dbReference>
<reference evidence="6 7" key="1">
    <citation type="submission" date="2019-03" db="EMBL/GenBank/DDBJ databases">
        <title>Freshwater and sediment microbial communities from various areas in North America, analyzing microbe dynamics in response to fracking.</title>
        <authorList>
            <person name="Lamendella R."/>
        </authorList>
    </citation>
    <scope>NUCLEOTIDE SEQUENCE [LARGE SCALE GENOMIC DNA]</scope>
    <source>
        <strain evidence="6 7">18_TX</strain>
    </source>
</reference>
<organism evidence="6 7">
    <name type="scientific">Idiomarina aquatica</name>
    <dbReference type="NCBI Taxonomy" id="1327752"/>
    <lineage>
        <taxon>Bacteria</taxon>
        <taxon>Pseudomonadati</taxon>
        <taxon>Pseudomonadota</taxon>
        <taxon>Gammaproteobacteria</taxon>
        <taxon>Alteromonadales</taxon>
        <taxon>Idiomarinaceae</taxon>
        <taxon>Idiomarina</taxon>
    </lineage>
</organism>
<comment type="caution">
    <text evidence="6">The sequence shown here is derived from an EMBL/GenBank/DDBJ whole genome shotgun (WGS) entry which is preliminary data.</text>
</comment>
<dbReference type="AlphaFoldDB" id="A0A4R6PQ87"/>
<dbReference type="PRINTS" id="PR00039">
    <property type="entry name" value="HTHLYSR"/>
</dbReference>
<dbReference type="Pfam" id="PF00126">
    <property type="entry name" value="HTH_1"/>
    <property type="match status" value="1"/>
</dbReference>
<dbReference type="PANTHER" id="PTHR30126:SF40">
    <property type="entry name" value="HTH-TYPE TRANSCRIPTIONAL REGULATOR GLTR"/>
    <property type="match status" value="1"/>
</dbReference>
<keyword evidence="4" id="KW-0804">Transcription</keyword>
<dbReference type="InterPro" id="IPR036390">
    <property type="entry name" value="WH_DNA-bd_sf"/>
</dbReference>
<evidence type="ECO:0000256" key="1">
    <source>
        <dbReference type="ARBA" id="ARBA00009437"/>
    </source>
</evidence>
<evidence type="ECO:0000256" key="2">
    <source>
        <dbReference type="ARBA" id="ARBA00023015"/>
    </source>
</evidence>
<evidence type="ECO:0000313" key="7">
    <source>
        <dbReference type="Proteomes" id="UP000295531"/>
    </source>
</evidence>
<evidence type="ECO:0000256" key="4">
    <source>
        <dbReference type="ARBA" id="ARBA00023163"/>
    </source>
</evidence>
<name>A0A4R6PQ87_9GAMM</name>
<evidence type="ECO:0000259" key="5">
    <source>
        <dbReference type="PROSITE" id="PS50931"/>
    </source>
</evidence>
<dbReference type="Gene3D" id="1.10.10.10">
    <property type="entry name" value="Winged helix-like DNA-binding domain superfamily/Winged helix DNA-binding domain"/>
    <property type="match status" value="1"/>
</dbReference>
<feature type="domain" description="HTH lysR-type" evidence="5">
    <location>
        <begin position="7"/>
        <end position="64"/>
    </location>
</feature>
<sequence length="295" mass="33392">MSRKAAPSLNALRVFDVAARCQSFKQAAQQLGVTQAAVTRQIQALEKQLEMTLFHRDNRVHALTPAGLELAPQLESIFKQLDQTLERAKHLSDNNTTTLTVAIATARIRFWLNQQLDDFQSLYPHVQLNFVTCSDVPDAEQTAQLAARLSHDSVDLVIAAATLRDKNISSQTLGEVELVPVSAEAEPTRLWQLPWLINKDNVSHQRFLKEHTTELKQTHLVHCDDTLMALELLQSQPRVTLIDKRYAQSPQFPALQVFNAFAQPVKPNLAVFYRKRRQQSVALVAFTQWLQLISK</sequence>
<evidence type="ECO:0000313" key="6">
    <source>
        <dbReference type="EMBL" id="TDP40658.1"/>
    </source>
</evidence>
<dbReference type="RefSeq" id="WP_243734395.1">
    <property type="nucleotide sequence ID" value="NZ_SNXI01000001.1"/>
</dbReference>
<protein>
    <submittedName>
        <fullName evidence="6">LysR family glycine cleavage system transcriptional activator</fullName>
    </submittedName>
</protein>
<keyword evidence="7" id="KW-1185">Reference proteome</keyword>
<dbReference type="SUPFAM" id="SSF46785">
    <property type="entry name" value="Winged helix' DNA-binding domain"/>
    <property type="match status" value="1"/>
</dbReference>
<dbReference type="FunFam" id="1.10.10.10:FF:000001">
    <property type="entry name" value="LysR family transcriptional regulator"/>
    <property type="match status" value="1"/>
</dbReference>
<dbReference type="GO" id="GO:0000976">
    <property type="term" value="F:transcription cis-regulatory region binding"/>
    <property type="evidence" value="ECO:0007669"/>
    <property type="project" value="TreeGrafter"/>
</dbReference>